<dbReference type="AlphaFoldDB" id="A0A024G9B1"/>
<sequence length="424" mass="47790">MNRLLQHFVASPTGAGDASPNVWTTNDFDDFSSQPNTSEYGFKSHAHEIVDSNKSNTEKKANSQEHDEDDVSSLFQTNSTVFSDLTANVQYQSKSTEANAIFQSESIPPADPISKVYDTVDLNEDSSPFQLEISTERTDTIPPGSWFSSEREEQCSNVDFPPRATEDDTFHIEHRNDSFQITKNSSTASELFAQTPLFRDKANIEKEPHSDLWDSRFASSSVHIIDSVREDFVVVTKPEAEDFTQVLDSVSHEVFIQREEIELSDPMYGQALSESESHDMTSKSREWKATEAAISASASQGSSEAIAVTSKGQLHLQDEADTLNALHPRNTKNEHESIQMKKECPSVPIRDVITRLTEPYKKTIQRLHRENSQLVQQLADHAGAFAIMKRKMDELEAQISNYQSRERLLYTLLNSDSYSSFSRT</sequence>
<feature type="compositionally biased region" description="Basic and acidic residues" evidence="1">
    <location>
        <begin position="275"/>
        <end position="288"/>
    </location>
</feature>
<dbReference type="Proteomes" id="UP000053237">
    <property type="component" value="Unassembled WGS sequence"/>
</dbReference>
<comment type="caution">
    <text evidence="2">The sequence shown here is derived from an EMBL/GenBank/DDBJ whole genome shotgun (WGS) entry which is preliminary data.</text>
</comment>
<reference evidence="2 3" key="1">
    <citation type="submission" date="2012-05" db="EMBL/GenBank/DDBJ databases">
        <title>Recombination and specialization in a pathogen metapopulation.</title>
        <authorList>
            <person name="Gardiner A."/>
            <person name="Kemen E."/>
            <person name="Schultz-Larsen T."/>
            <person name="MacLean D."/>
            <person name="Van Oosterhout C."/>
            <person name="Jones J.D.G."/>
        </authorList>
    </citation>
    <scope>NUCLEOTIDE SEQUENCE [LARGE SCALE GENOMIC DNA]</scope>
    <source>
        <strain evidence="2 3">Ac Nc2</strain>
    </source>
</reference>
<feature type="compositionally biased region" description="Basic and acidic residues" evidence="1">
    <location>
        <begin position="47"/>
        <end position="65"/>
    </location>
</feature>
<proteinExistence type="predicted"/>
<dbReference type="InParanoid" id="A0A024G9B1"/>
<protein>
    <submittedName>
        <fullName evidence="2">Uncharacterized protein</fullName>
    </submittedName>
</protein>
<feature type="region of interest" description="Disordered" evidence="1">
    <location>
        <begin position="266"/>
        <end position="288"/>
    </location>
</feature>
<dbReference type="EMBL" id="CAIX01000044">
    <property type="protein sequence ID" value="CCI43150.1"/>
    <property type="molecule type" value="Genomic_DNA"/>
</dbReference>
<keyword evidence="3" id="KW-1185">Reference proteome</keyword>
<organism evidence="2 3">
    <name type="scientific">Albugo candida</name>
    <dbReference type="NCBI Taxonomy" id="65357"/>
    <lineage>
        <taxon>Eukaryota</taxon>
        <taxon>Sar</taxon>
        <taxon>Stramenopiles</taxon>
        <taxon>Oomycota</taxon>
        <taxon>Peronosporomycetes</taxon>
        <taxon>Albuginales</taxon>
        <taxon>Albuginaceae</taxon>
        <taxon>Albugo</taxon>
    </lineage>
</organism>
<evidence type="ECO:0000313" key="2">
    <source>
        <dbReference type="EMBL" id="CCI43150.1"/>
    </source>
</evidence>
<gene>
    <name evidence="2" type="ORF">BN9_039340</name>
</gene>
<name>A0A024G9B1_9STRA</name>
<feature type="region of interest" description="Disordered" evidence="1">
    <location>
        <begin position="47"/>
        <end position="72"/>
    </location>
</feature>
<evidence type="ECO:0000313" key="3">
    <source>
        <dbReference type="Proteomes" id="UP000053237"/>
    </source>
</evidence>
<evidence type="ECO:0000256" key="1">
    <source>
        <dbReference type="SAM" id="MobiDB-lite"/>
    </source>
</evidence>
<accession>A0A024G9B1</accession>